<name>A0A1J5AXI2_9BACT</name>
<keyword evidence="2" id="KW-0326">Glycosidase</keyword>
<dbReference type="SUPFAM" id="SSF53590">
    <property type="entry name" value="Nucleoside hydrolase"/>
    <property type="match status" value="1"/>
</dbReference>
<gene>
    <name evidence="4" type="ORF">AUK18_02295</name>
</gene>
<dbReference type="Gene3D" id="3.90.245.10">
    <property type="entry name" value="Ribonucleoside hydrolase-like"/>
    <property type="match status" value="1"/>
</dbReference>
<dbReference type="GO" id="GO:0006152">
    <property type="term" value="P:purine nucleoside catabolic process"/>
    <property type="evidence" value="ECO:0007669"/>
    <property type="project" value="TreeGrafter"/>
</dbReference>
<dbReference type="EMBL" id="MNXQ01000043">
    <property type="protein sequence ID" value="OIP03273.1"/>
    <property type="molecule type" value="Genomic_DNA"/>
</dbReference>
<dbReference type="PANTHER" id="PTHR12304">
    <property type="entry name" value="INOSINE-URIDINE PREFERRING NUCLEOSIDE HYDROLASE"/>
    <property type="match status" value="1"/>
</dbReference>
<dbReference type="InterPro" id="IPR036452">
    <property type="entry name" value="Ribo_hydro-like"/>
</dbReference>
<comment type="caution">
    <text evidence="4">The sequence shown here is derived from an EMBL/GenBank/DDBJ whole genome shotgun (WGS) entry which is preliminary data.</text>
</comment>
<feature type="domain" description="Inosine/uridine-preferring nucleoside hydrolase" evidence="3">
    <location>
        <begin position="4"/>
        <end position="310"/>
    </location>
</feature>
<dbReference type="Proteomes" id="UP000183605">
    <property type="component" value="Unassembled WGS sequence"/>
</dbReference>
<evidence type="ECO:0000256" key="2">
    <source>
        <dbReference type="ARBA" id="ARBA00023295"/>
    </source>
</evidence>
<dbReference type="GO" id="GO:0005829">
    <property type="term" value="C:cytosol"/>
    <property type="evidence" value="ECO:0007669"/>
    <property type="project" value="TreeGrafter"/>
</dbReference>
<sequence>MKNIIIDTDMGVDDIVAISLLLLSKKFSVRAISTVFGVSNVKQGAINLKRVLSFANQKIPVFKGKFQASKPGWKAKFPPQDCLRANQLTLLTNLSIPKYTGNAGNIGSIDKLYKLVQKQNQKIILVCLGPLTNIAYLANKYQEKFTDKVDRIYLMGGAVKKPGNVPLLNIAEYNIFLDPEAAKTVFNFNIPIVMIPIDAAKFAPAMPELVKNLPTQKLLNNFYSKLNLQQPKNKLGQIIKELILNNQSDFNCFYDPIVAAAMEKPKIIKQFQSGNINVIIQGKNRGQTILTKGRKRNILVVTKINSLKFYCLILSLII</sequence>
<dbReference type="PANTHER" id="PTHR12304:SF46">
    <property type="entry name" value="INOSINE-ADENOSINE-GUANOSINE-NUCLEOSIDE HYDROLASE"/>
    <property type="match status" value="1"/>
</dbReference>
<evidence type="ECO:0000313" key="4">
    <source>
        <dbReference type="EMBL" id="OIP03273.1"/>
    </source>
</evidence>
<evidence type="ECO:0000313" key="5">
    <source>
        <dbReference type="Proteomes" id="UP000183605"/>
    </source>
</evidence>
<organism evidence="4 5">
    <name type="scientific">Candidatus Beckwithbacteria bacterium CG2_30_44_31</name>
    <dbReference type="NCBI Taxonomy" id="1805035"/>
    <lineage>
        <taxon>Bacteria</taxon>
        <taxon>Candidatus Beckwithiibacteriota</taxon>
    </lineage>
</organism>
<reference evidence="4 5" key="1">
    <citation type="journal article" date="2016" name="Environ. Microbiol.">
        <title>Genomic resolution of a cold subsurface aquifer community provides metabolic insights for novel microbes adapted to high CO concentrations.</title>
        <authorList>
            <person name="Probst A.J."/>
            <person name="Castelle C.J."/>
            <person name="Singh A."/>
            <person name="Brown C.T."/>
            <person name="Anantharaman K."/>
            <person name="Sharon I."/>
            <person name="Hug L.A."/>
            <person name="Burstein D."/>
            <person name="Emerson J.B."/>
            <person name="Thomas B.C."/>
            <person name="Banfield J.F."/>
        </authorList>
    </citation>
    <scope>NUCLEOTIDE SEQUENCE [LARGE SCALE GENOMIC DNA]</scope>
    <source>
        <strain evidence="4">CG2_30_44_31</strain>
    </source>
</reference>
<dbReference type="GO" id="GO:0008477">
    <property type="term" value="F:purine nucleosidase activity"/>
    <property type="evidence" value="ECO:0007669"/>
    <property type="project" value="TreeGrafter"/>
</dbReference>
<accession>A0A1J5AXI2</accession>
<keyword evidence="1" id="KW-0378">Hydrolase</keyword>
<protein>
    <recommendedName>
        <fullName evidence="3">Inosine/uridine-preferring nucleoside hydrolase domain-containing protein</fullName>
    </recommendedName>
</protein>
<evidence type="ECO:0000259" key="3">
    <source>
        <dbReference type="Pfam" id="PF01156"/>
    </source>
</evidence>
<dbReference type="Pfam" id="PF01156">
    <property type="entry name" value="IU_nuc_hydro"/>
    <property type="match status" value="1"/>
</dbReference>
<evidence type="ECO:0000256" key="1">
    <source>
        <dbReference type="ARBA" id="ARBA00022801"/>
    </source>
</evidence>
<proteinExistence type="predicted"/>
<dbReference type="InterPro" id="IPR023186">
    <property type="entry name" value="IUNH"/>
</dbReference>
<dbReference type="InterPro" id="IPR001910">
    <property type="entry name" value="Inosine/uridine_hydrolase_dom"/>
</dbReference>
<dbReference type="AlphaFoldDB" id="A0A1J5AXI2"/>